<dbReference type="Proteomes" id="UP000315295">
    <property type="component" value="Unassembled WGS sequence"/>
</dbReference>
<reference evidence="1 2" key="1">
    <citation type="journal article" date="2019" name="G3 (Bethesda)">
        <title>Sequencing of a Wild Apple (Malus baccata) Genome Unravels the Differences Between Cultivated and Wild Apple Species Regarding Disease Resistance and Cold Tolerance.</title>
        <authorList>
            <person name="Chen X."/>
        </authorList>
    </citation>
    <scope>NUCLEOTIDE SEQUENCE [LARGE SCALE GENOMIC DNA]</scope>
    <source>
        <strain evidence="2">cv. Shandingzi</strain>
        <tissue evidence="1">Leaves</tissue>
    </source>
</reference>
<accession>A0A540NK90</accession>
<organism evidence="1 2">
    <name type="scientific">Malus baccata</name>
    <name type="common">Siberian crab apple</name>
    <name type="synonym">Pyrus baccata</name>
    <dbReference type="NCBI Taxonomy" id="106549"/>
    <lineage>
        <taxon>Eukaryota</taxon>
        <taxon>Viridiplantae</taxon>
        <taxon>Streptophyta</taxon>
        <taxon>Embryophyta</taxon>
        <taxon>Tracheophyta</taxon>
        <taxon>Spermatophyta</taxon>
        <taxon>Magnoliopsida</taxon>
        <taxon>eudicotyledons</taxon>
        <taxon>Gunneridae</taxon>
        <taxon>Pentapetalae</taxon>
        <taxon>rosids</taxon>
        <taxon>fabids</taxon>
        <taxon>Rosales</taxon>
        <taxon>Rosaceae</taxon>
        <taxon>Amygdaloideae</taxon>
        <taxon>Maleae</taxon>
        <taxon>Malus</taxon>
    </lineage>
</organism>
<sequence length="126" mass="14442">MQLRSESFDGGLQLPQSAVASYCAEQPSGKWELQIPENTVLRKTHRSPIGYVTTGFVRGSKKPVPEPFCEAVEFARLTEEQWESMPAKRRRRKYIIHVLVRNLRSSACRLALATIVLKHQEEDVKF</sequence>
<dbReference type="STRING" id="106549.A0A540NK90"/>
<dbReference type="InterPro" id="IPR039182">
    <property type="entry name" value="Pop1"/>
</dbReference>
<keyword evidence="2" id="KW-1185">Reference proteome</keyword>
<dbReference type="GO" id="GO:0001682">
    <property type="term" value="P:tRNA 5'-leader removal"/>
    <property type="evidence" value="ECO:0007669"/>
    <property type="project" value="InterPro"/>
</dbReference>
<dbReference type="PANTHER" id="PTHR22731">
    <property type="entry name" value="RIBONUCLEASES P/MRP PROTEIN SUBUNIT POP1"/>
    <property type="match status" value="1"/>
</dbReference>
<dbReference type="PANTHER" id="PTHR22731:SF3">
    <property type="entry name" value="RIBONUCLEASES P_MRP PROTEIN SUBUNIT POP1"/>
    <property type="match status" value="1"/>
</dbReference>
<gene>
    <name evidence="1" type="ORF">C1H46_002837</name>
</gene>
<dbReference type="GO" id="GO:0005655">
    <property type="term" value="C:nucleolar ribonuclease P complex"/>
    <property type="evidence" value="ECO:0007669"/>
    <property type="project" value="InterPro"/>
</dbReference>
<evidence type="ECO:0000313" key="1">
    <source>
        <dbReference type="EMBL" id="TQE11462.1"/>
    </source>
</evidence>
<dbReference type="GO" id="GO:0000172">
    <property type="term" value="C:ribonuclease MRP complex"/>
    <property type="evidence" value="ECO:0007669"/>
    <property type="project" value="InterPro"/>
</dbReference>
<dbReference type="AlphaFoldDB" id="A0A540NK90"/>
<proteinExistence type="predicted"/>
<protein>
    <submittedName>
        <fullName evidence="1">Uncharacterized protein</fullName>
    </submittedName>
</protein>
<name>A0A540NK90_MALBA</name>
<comment type="caution">
    <text evidence="1">The sequence shown here is derived from an EMBL/GenBank/DDBJ whole genome shotgun (WGS) entry which is preliminary data.</text>
</comment>
<evidence type="ECO:0000313" key="2">
    <source>
        <dbReference type="Proteomes" id="UP000315295"/>
    </source>
</evidence>
<dbReference type="EMBL" id="VIEB01000029">
    <property type="protein sequence ID" value="TQE11462.1"/>
    <property type="molecule type" value="Genomic_DNA"/>
</dbReference>